<dbReference type="RefSeq" id="WP_101177793.1">
    <property type="nucleotide sequence ID" value="NZ_PISE01000030.1"/>
</dbReference>
<evidence type="ECO:0000256" key="3">
    <source>
        <dbReference type="PIRSR" id="PIRSR610972-2"/>
    </source>
</evidence>
<dbReference type="PANTHER" id="PTHR18901:SF38">
    <property type="entry name" value="PSEUDOURIDINE-5'-PHOSPHATASE"/>
    <property type="match status" value="1"/>
</dbReference>
<dbReference type="InterPro" id="IPR010972">
    <property type="entry name" value="Beta-PGM"/>
</dbReference>
<dbReference type="NCBIfam" id="TIGR01509">
    <property type="entry name" value="HAD-SF-IA-v3"/>
    <property type="match status" value="1"/>
</dbReference>
<dbReference type="SFLD" id="SFLDS00003">
    <property type="entry name" value="Haloacid_Dehalogenase"/>
    <property type="match status" value="1"/>
</dbReference>
<protein>
    <submittedName>
        <fullName evidence="6">Beta-phosphoglucomutase</fullName>
    </submittedName>
</protein>
<dbReference type="Gene3D" id="3.40.50.1000">
    <property type="entry name" value="HAD superfamily/HAD-like"/>
    <property type="match status" value="1"/>
</dbReference>
<feature type="active site" description="Nucleophile" evidence="2">
    <location>
        <position position="11"/>
    </location>
</feature>
<comment type="caution">
    <text evidence="6">The sequence shown here is derived from an EMBL/GenBank/DDBJ whole genome shotgun (WGS) entry which is preliminary data.</text>
</comment>
<dbReference type="GO" id="GO:0008801">
    <property type="term" value="F:beta-phosphoglucomutase activity"/>
    <property type="evidence" value="ECO:0007669"/>
    <property type="project" value="InterPro"/>
</dbReference>
<dbReference type="CDD" id="cd02598">
    <property type="entry name" value="HAD_BPGM"/>
    <property type="match status" value="1"/>
</dbReference>
<keyword evidence="7" id="KW-1185">Reference proteome</keyword>
<organism evidence="6 7">
    <name type="scientific">Niallia nealsonii</name>
    <dbReference type="NCBI Taxonomy" id="115979"/>
    <lineage>
        <taxon>Bacteria</taxon>
        <taxon>Bacillati</taxon>
        <taxon>Bacillota</taxon>
        <taxon>Bacilli</taxon>
        <taxon>Bacillales</taxon>
        <taxon>Bacillaceae</taxon>
        <taxon>Niallia</taxon>
    </lineage>
</organism>
<comment type="cofactor">
    <cofactor evidence="4">
        <name>Mg(2+)</name>
        <dbReference type="ChEBI" id="CHEBI:18420"/>
    </cofactor>
    <text evidence="4">Binds 2 magnesium ions per subunit.</text>
</comment>
<feature type="binding site" evidence="4">
    <location>
        <position position="13"/>
    </location>
    <ligand>
        <name>Mg(2+)</name>
        <dbReference type="ChEBI" id="CHEBI:18420"/>
    </ligand>
</feature>
<comment type="similarity">
    <text evidence="1">Belongs to the HAD-like hydrolase superfamily. CbbY/CbbZ/Gph/YieH family.</text>
</comment>
<feature type="binding site" evidence="3">
    <location>
        <begin position="116"/>
        <end position="120"/>
    </location>
    <ligand>
        <name>substrate</name>
    </ligand>
</feature>
<feature type="binding site" evidence="4">
    <location>
        <position position="171"/>
    </location>
    <ligand>
        <name>Mg(2+)</name>
        <dbReference type="ChEBI" id="CHEBI:18420"/>
    </ligand>
</feature>
<dbReference type="Gene3D" id="1.10.150.240">
    <property type="entry name" value="Putative phosphatase, domain 2"/>
    <property type="match status" value="1"/>
</dbReference>
<evidence type="ECO:0000256" key="5">
    <source>
        <dbReference type="PIRSR" id="PIRSR610972-4"/>
    </source>
</evidence>
<dbReference type="PANTHER" id="PTHR18901">
    <property type="entry name" value="2-DEOXYGLUCOSE-6-PHOSPHATE PHOSPHATASE 2"/>
    <property type="match status" value="1"/>
</dbReference>
<evidence type="ECO:0000313" key="6">
    <source>
        <dbReference type="EMBL" id="PKG23024.1"/>
    </source>
</evidence>
<feature type="site" description="Important for catalytic activity and assists the phosphoryl transfer reaction to Asp8 by balancing charge and orienting the reacting groups" evidence="5">
    <location>
        <position position="147"/>
    </location>
</feature>
<dbReference type="InterPro" id="IPR010976">
    <property type="entry name" value="B-phosphoglucomutase_hydrolase"/>
</dbReference>
<sequence length="222" mass="25004">MSQLLKAVIFDFDGVIADTVSLYYEATKRLAIEMQVPFTKEDNIRFQGIPRKVLINELASRGNLSLTEEEKIVLGNKKGDYYKELIADFTDKQMLPGIKEFLNDLKNAGIKMAIASSSSNAPFLLERFGVKEWFNCIVDPHSLKKGKPDPEIFLTAANCLQVDYKNCAAIEDGEAGLKGIMETPMFSVGVGKEEYLKYADWHVKETQHLNLDSLLKKFQIKG</sequence>
<feature type="binding site" evidence="4">
    <location>
        <position position="172"/>
    </location>
    <ligand>
        <name>Mg(2+)</name>
        <dbReference type="ChEBI" id="CHEBI:18420"/>
    </ligand>
</feature>
<feature type="active site" description="Proton donor/acceptor" evidence="2">
    <location>
        <position position="13"/>
    </location>
</feature>
<dbReference type="InterPro" id="IPR023198">
    <property type="entry name" value="PGP-like_dom2"/>
</dbReference>
<dbReference type="SFLD" id="SFLDG01129">
    <property type="entry name" value="C1.5:_HAD__Beta-PGM__Phosphata"/>
    <property type="match status" value="1"/>
</dbReference>
<accession>A0A2N0Z0J2</accession>
<dbReference type="SFLD" id="SFLDG01135">
    <property type="entry name" value="C1.5.6:_HAD__Beta-PGM__Phospha"/>
    <property type="match status" value="1"/>
</dbReference>
<dbReference type="Proteomes" id="UP000233375">
    <property type="component" value="Unassembled WGS sequence"/>
</dbReference>
<name>A0A2N0Z0J2_9BACI</name>
<feature type="binding site" evidence="3">
    <location>
        <position position="147"/>
    </location>
    <ligand>
        <name>substrate</name>
    </ligand>
</feature>
<keyword evidence="4" id="KW-0460">Magnesium</keyword>
<dbReference type="NCBIfam" id="TIGR02009">
    <property type="entry name" value="PGMB-YQAB-SF"/>
    <property type="match status" value="1"/>
</dbReference>
<evidence type="ECO:0000313" key="7">
    <source>
        <dbReference type="Proteomes" id="UP000233375"/>
    </source>
</evidence>
<keyword evidence="4" id="KW-0479">Metal-binding</keyword>
<evidence type="ECO:0000256" key="2">
    <source>
        <dbReference type="PIRSR" id="PIRSR610972-1"/>
    </source>
</evidence>
<feature type="site" description="Important for catalytic activity and assists the phosphoryl transfer reaction to Asp8 by balancing charge and orienting the reacting groups" evidence="5">
    <location>
        <position position="116"/>
    </location>
</feature>
<dbReference type="InterPro" id="IPR036412">
    <property type="entry name" value="HAD-like_sf"/>
</dbReference>
<feature type="binding site" evidence="3">
    <location>
        <position position="78"/>
    </location>
    <ligand>
        <name>substrate</name>
    </ligand>
</feature>
<gene>
    <name evidence="6" type="primary">pgmB</name>
    <name evidence="6" type="ORF">CWS01_13855</name>
</gene>
<dbReference type="InterPro" id="IPR023214">
    <property type="entry name" value="HAD_sf"/>
</dbReference>
<evidence type="ECO:0000256" key="1">
    <source>
        <dbReference type="ARBA" id="ARBA00006171"/>
    </source>
</evidence>
<proteinExistence type="inferred from homology"/>
<dbReference type="SUPFAM" id="SSF56784">
    <property type="entry name" value="HAD-like"/>
    <property type="match status" value="1"/>
</dbReference>
<dbReference type="GO" id="GO:0000287">
    <property type="term" value="F:magnesium ion binding"/>
    <property type="evidence" value="ECO:0007669"/>
    <property type="project" value="InterPro"/>
</dbReference>
<dbReference type="Pfam" id="PF00702">
    <property type="entry name" value="Hydrolase"/>
    <property type="match status" value="1"/>
</dbReference>
<dbReference type="GO" id="GO:0005975">
    <property type="term" value="P:carbohydrate metabolic process"/>
    <property type="evidence" value="ECO:0007669"/>
    <property type="project" value="InterPro"/>
</dbReference>
<feature type="binding site" evidence="3">
    <location>
        <begin position="11"/>
        <end position="13"/>
    </location>
    <ligand>
        <name>substrate</name>
    </ligand>
</feature>
<feature type="binding site" evidence="4">
    <location>
        <position position="11"/>
    </location>
    <ligand>
        <name>Mg(2+)</name>
        <dbReference type="ChEBI" id="CHEBI:18420"/>
    </ligand>
</feature>
<reference evidence="6 7" key="1">
    <citation type="journal article" date="2003" name="Int. J. Syst. Evol. Microbiol.">
        <title>Bacillus nealsonii sp. nov., isolated from a spacecraft-assembly facility, whose spores are gamma-radiation resistant.</title>
        <authorList>
            <person name="Venkateswaran K."/>
            <person name="Kempf M."/>
            <person name="Chen F."/>
            <person name="Satomi M."/>
            <person name="Nicholson W."/>
            <person name="Kern R."/>
        </authorList>
    </citation>
    <scope>NUCLEOTIDE SEQUENCE [LARGE SCALE GENOMIC DNA]</scope>
    <source>
        <strain evidence="6 7">FO-92</strain>
    </source>
</reference>
<dbReference type="EMBL" id="PISE01000030">
    <property type="protein sequence ID" value="PKG23024.1"/>
    <property type="molecule type" value="Genomic_DNA"/>
</dbReference>
<dbReference type="NCBIfam" id="TIGR01990">
    <property type="entry name" value="bPGM"/>
    <property type="match status" value="1"/>
</dbReference>
<dbReference type="OrthoDB" id="9797743at2"/>
<evidence type="ECO:0000256" key="4">
    <source>
        <dbReference type="PIRSR" id="PIRSR610972-3"/>
    </source>
</evidence>
<dbReference type="InterPro" id="IPR006439">
    <property type="entry name" value="HAD-SF_hydro_IA"/>
</dbReference>
<dbReference type="AlphaFoldDB" id="A0A2N0Z0J2"/>